<dbReference type="PANTHER" id="PTHR47661">
    <property type="entry name" value="PHOSPHOGLUCAN PHOSPHATASE LSF1, CHLOROPLASTIC"/>
    <property type="match status" value="1"/>
</dbReference>
<dbReference type="PROSITE" id="PS50106">
    <property type="entry name" value="PDZ"/>
    <property type="match status" value="1"/>
</dbReference>
<evidence type="ECO:0000313" key="4">
    <source>
        <dbReference type="Proteomes" id="UP000324585"/>
    </source>
</evidence>
<dbReference type="Gene3D" id="2.30.42.10">
    <property type="match status" value="1"/>
</dbReference>
<dbReference type="InterPro" id="IPR001478">
    <property type="entry name" value="PDZ"/>
</dbReference>
<keyword evidence="1" id="KW-1133">Transmembrane helix</keyword>
<sequence length="249" mass="26489">MVVGFVGGVGAVWGARATAARQGSGDGQAGAGARGVSRRASRARVRSVNSGTIRMQYNFNVYQDGNERSKRTLAANDRAVSVQKPMGLLLEEAQDGMVFVAEVFEGSNAEMAGVEVGDIVVAVSATFGDEVWSTRGIGLARVMKSIEVRQGDFVTLVLESPEQVSEKKKLAVKAAAMRREDAREKFGEREVLDPNTWTKMSSGGSDSDAELKAMLDSEQAQDEGNSSQVIYGSIGIGLLVIILIVALSR</sequence>
<evidence type="ECO:0000259" key="2">
    <source>
        <dbReference type="PROSITE" id="PS50106"/>
    </source>
</evidence>
<dbReference type="SUPFAM" id="SSF50156">
    <property type="entry name" value="PDZ domain-like"/>
    <property type="match status" value="1"/>
</dbReference>
<accession>A0A5J4Z469</accession>
<keyword evidence="4" id="KW-1185">Reference proteome</keyword>
<organism evidence="3 4">
    <name type="scientific">Porphyridium purpureum</name>
    <name type="common">Red alga</name>
    <name type="synonym">Porphyridium cruentum</name>
    <dbReference type="NCBI Taxonomy" id="35688"/>
    <lineage>
        <taxon>Eukaryota</taxon>
        <taxon>Rhodophyta</taxon>
        <taxon>Bangiophyceae</taxon>
        <taxon>Porphyridiales</taxon>
        <taxon>Porphyridiaceae</taxon>
        <taxon>Porphyridium</taxon>
    </lineage>
</organism>
<evidence type="ECO:0000313" key="3">
    <source>
        <dbReference type="EMBL" id="KAA8498018.1"/>
    </source>
</evidence>
<feature type="domain" description="PDZ" evidence="2">
    <location>
        <begin position="70"/>
        <end position="124"/>
    </location>
</feature>
<evidence type="ECO:0000256" key="1">
    <source>
        <dbReference type="SAM" id="Phobius"/>
    </source>
</evidence>
<dbReference type="AlphaFoldDB" id="A0A5J4Z469"/>
<proteinExistence type="predicted"/>
<reference evidence="4" key="1">
    <citation type="journal article" date="2019" name="Nat. Commun.">
        <title>Expansion of phycobilisome linker gene families in mesophilic red algae.</title>
        <authorList>
            <person name="Lee J."/>
            <person name="Kim D."/>
            <person name="Bhattacharya D."/>
            <person name="Yoon H.S."/>
        </authorList>
    </citation>
    <scope>NUCLEOTIDE SEQUENCE [LARGE SCALE GENOMIC DNA]</scope>
    <source>
        <strain evidence="4">CCMP 1328</strain>
    </source>
</reference>
<keyword evidence="1" id="KW-0472">Membrane</keyword>
<dbReference type="EMBL" id="VRMN01000001">
    <property type="protein sequence ID" value="KAA8498018.1"/>
    <property type="molecule type" value="Genomic_DNA"/>
</dbReference>
<dbReference type="OrthoDB" id="439127at2759"/>
<dbReference type="Proteomes" id="UP000324585">
    <property type="component" value="Unassembled WGS sequence"/>
</dbReference>
<keyword evidence="1" id="KW-0812">Transmembrane</keyword>
<feature type="transmembrane region" description="Helical" evidence="1">
    <location>
        <begin position="229"/>
        <end position="247"/>
    </location>
</feature>
<dbReference type="PANTHER" id="PTHR47661:SF2">
    <property type="entry name" value="PHOSPHOGLUCAN PHOSPHATASE LSF1, CHLOROPLASTIC"/>
    <property type="match status" value="1"/>
</dbReference>
<protein>
    <recommendedName>
        <fullName evidence="2">PDZ domain-containing protein</fullName>
    </recommendedName>
</protein>
<name>A0A5J4Z469_PORPP</name>
<dbReference type="InterPro" id="IPR036034">
    <property type="entry name" value="PDZ_sf"/>
</dbReference>
<gene>
    <name evidence="3" type="ORF">FVE85_5603</name>
</gene>
<comment type="caution">
    <text evidence="3">The sequence shown here is derived from an EMBL/GenBank/DDBJ whole genome shotgun (WGS) entry which is preliminary data.</text>
</comment>